<dbReference type="PANTHER" id="PTHR35149">
    <property type="entry name" value="SLL5132 PROTEIN"/>
    <property type="match status" value="1"/>
</dbReference>
<name>A0A7M1LHM0_9BACT</name>
<dbReference type="RefSeq" id="WP_025802347.1">
    <property type="nucleotide sequence ID" value="NZ_CP053842.1"/>
</dbReference>
<dbReference type="Proteomes" id="UP000594749">
    <property type="component" value="Chromosome"/>
</dbReference>
<dbReference type="OrthoDB" id="9798761at2"/>
<accession>A0A7M1LHM0</accession>
<dbReference type="EMBL" id="CP063078">
    <property type="protein sequence ID" value="QOQ87821.1"/>
    <property type="molecule type" value="Genomic_DNA"/>
</dbReference>
<feature type="domain" description="GmrSD restriction endonucleases N-terminal" evidence="1">
    <location>
        <begin position="13"/>
        <end position="232"/>
    </location>
</feature>
<organism evidence="2 3">
    <name type="scientific">Campylobacter corcagiensis</name>
    <dbReference type="NCBI Taxonomy" id="1448857"/>
    <lineage>
        <taxon>Bacteria</taxon>
        <taxon>Pseudomonadati</taxon>
        <taxon>Campylobacterota</taxon>
        <taxon>Epsilonproteobacteria</taxon>
        <taxon>Campylobacterales</taxon>
        <taxon>Campylobacteraceae</taxon>
        <taxon>Campylobacter</taxon>
    </lineage>
</organism>
<protein>
    <submittedName>
        <fullName evidence="2">DUF262 domain-containing protein</fullName>
    </submittedName>
</protein>
<proteinExistence type="predicted"/>
<sequence>MSNCISVELINLKNLLTQDGRIFEIPLFQRPYSWKEEQVNSLLEDIFQEYEKAILNGKIEESDEYFCGSIVLSKQINKKGSNEVFDIIDGQQRLITFTLLASALKDLYSNSNRMNEESRNLLNLTIKSKESKDPYFRIWLNNNHHTDFKSILEQYSASKKEENNYWKNKTFIMQHEFIKEIKDLNIFIKWLYYNIKFNQITCANQNTAIKIFLVLNDRGLKLFPSDILKANLISKTTNKDTKLEITQLGKYFSRTRKNRSKHK</sequence>
<gene>
    <name evidence="2" type="ORF">IMC76_03175</name>
</gene>
<reference evidence="2 3" key="1">
    <citation type="submission" date="2020-10" db="EMBL/GenBank/DDBJ databases">
        <title>Campylobacter and Helicobacter PacBio genomes.</title>
        <authorList>
            <person name="Lane C."/>
        </authorList>
    </citation>
    <scope>NUCLEOTIDE SEQUENCE [LARGE SCALE GENOMIC DNA]</scope>
    <source>
        <strain evidence="2 3">2016D-0077</strain>
    </source>
</reference>
<evidence type="ECO:0000313" key="3">
    <source>
        <dbReference type="Proteomes" id="UP000594749"/>
    </source>
</evidence>
<evidence type="ECO:0000259" key="1">
    <source>
        <dbReference type="Pfam" id="PF03235"/>
    </source>
</evidence>
<dbReference type="AlphaFoldDB" id="A0A7M1LHM0"/>
<evidence type="ECO:0000313" key="2">
    <source>
        <dbReference type="EMBL" id="QOQ87821.1"/>
    </source>
</evidence>
<keyword evidence="3" id="KW-1185">Reference proteome</keyword>
<dbReference type="PANTHER" id="PTHR35149:SF2">
    <property type="entry name" value="DUF262 DOMAIN-CONTAINING PROTEIN"/>
    <property type="match status" value="1"/>
</dbReference>
<dbReference type="InterPro" id="IPR004919">
    <property type="entry name" value="GmrSD_N"/>
</dbReference>
<dbReference type="Pfam" id="PF03235">
    <property type="entry name" value="GmrSD_N"/>
    <property type="match status" value="1"/>
</dbReference>